<comment type="caution">
    <text evidence="8">The sequence shown here is derived from an EMBL/GenBank/DDBJ whole genome shotgun (WGS) entry which is preliminary data.</text>
</comment>
<dbReference type="InterPro" id="IPR015421">
    <property type="entry name" value="PyrdxlP-dep_Trfase_major"/>
</dbReference>
<keyword evidence="9" id="KW-1185">Reference proteome</keyword>
<feature type="modified residue" description="N6-(pyridoxal phosphate)lysine" evidence="6">
    <location>
        <position position="213"/>
    </location>
</feature>
<dbReference type="GO" id="GO:0004400">
    <property type="term" value="F:histidinol-phosphate transaminase activity"/>
    <property type="evidence" value="ECO:0007669"/>
    <property type="project" value="UniProtKB-UniRule"/>
</dbReference>
<evidence type="ECO:0000313" key="9">
    <source>
        <dbReference type="Proteomes" id="UP000533476"/>
    </source>
</evidence>
<dbReference type="PANTHER" id="PTHR43643:SF3">
    <property type="entry name" value="HISTIDINOL-PHOSPHATE AMINOTRANSFERASE"/>
    <property type="match status" value="1"/>
</dbReference>
<dbReference type="Gene3D" id="3.90.1150.10">
    <property type="entry name" value="Aspartate Aminotransferase, domain 1"/>
    <property type="match status" value="1"/>
</dbReference>
<reference evidence="8 9" key="1">
    <citation type="submission" date="2020-04" db="EMBL/GenBank/DDBJ databases">
        <authorList>
            <person name="Zhang R."/>
            <person name="Schippers A."/>
        </authorList>
    </citation>
    <scope>NUCLEOTIDE SEQUENCE [LARGE SCALE GENOMIC DNA]</scope>
    <source>
        <strain evidence="8 9">DSM 109850</strain>
    </source>
</reference>
<evidence type="ECO:0000256" key="2">
    <source>
        <dbReference type="ARBA" id="ARBA00011738"/>
    </source>
</evidence>
<dbReference type="InterPro" id="IPR015422">
    <property type="entry name" value="PyrdxlP-dep_Trfase_small"/>
</dbReference>
<evidence type="ECO:0000256" key="1">
    <source>
        <dbReference type="ARBA" id="ARBA00001933"/>
    </source>
</evidence>
<keyword evidence="6" id="KW-0368">Histidine biosynthesis</keyword>
<dbReference type="Proteomes" id="UP000533476">
    <property type="component" value="Unassembled WGS sequence"/>
</dbReference>
<sequence>MTLYSPGQSLEDARRQSGREQMIKLASNESLWGPSPRALEAVRKALDHMQYYPAVQPPGLVQALARQVGVDDRQIVVGNGADEILRLAAAAFAGPGDEVVYPTPSFSAYRHSALLAGAEPREVRLAVDGANDLDAILASVTTRTRVVYLCSPNNPTGTPFSPELWDRYLAHIPDTVLTVVDGAYWEFQDAPRPDYRAAIQAGRPIIWVRTFSKLYALAGYRVGWAVAPVDVTAALKKVREPFSLNALGAIAAEASLEDDQYFSRIRAETLAARQYLIEKLDEAHIRHFPSASNFVTFSAGDDHRVAERLLAEGFVVRPTASFGLPGWIRVTVAPLPIMEHFINTLLSLL</sequence>
<accession>A0A7Y0L8F4</accession>
<evidence type="ECO:0000256" key="3">
    <source>
        <dbReference type="ARBA" id="ARBA00022576"/>
    </source>
</evidence>
<dbReference type="EC" id="2.6.1.9" evidence="6"/>
<keyword evidence="4 6" id="KW-0808">Transferase</keyword>
<comment type="similarity">
    <text evidence="6">Belongs to the class-II pyridoxal-phosphate-dependent aminotransferase family. Histidinol-phosphate aminotransferase subfamily.</text>
</comment>
<evidence type="ECO:0000313" key="8">
    <source>
        <dbReference type="EMBL" id="NMP24892.1"/>
    </source>
</evidence>
<evidence type="ECO:0000256" key="4">
    <source>
        <dbReference type="ARBA" id="ARBA00022679"/>
    </source>
</evidence>
<dbReference type="Gene3D" id="3.40.640.10">
    <property type="entry name" value="Type I PLP-dependent aspartate aminotransferase-like (Major domain)"/>
    <property type="match status" value="1"/>
</dbReference>
<dbReference type="Pfam" id="PF00155">
    <property type="entry name" value="Aminotran_1_2"/>
    <property type="match status" value="1"/>
</dbReference>
<evidence type="ECO:0000256" key="6">
    <source>
        <dbReference type="HAMAP-Rule" id="MF_01023"/>
    </source>
</evidence>
<comment type="catalytic activity">
    <reaction evidence="6">
        <text>L-histidinol phosphate + 2-oxoglutarate = 3-(imidazol-4-yl)-2-oxopropyl phosphate + L-glutamate</text>
        <dbReference type="Rhea" id="RHEA:23744"/>
        <dbReference type="ChEBI" id="CHEBI:16810"/>
        <dbReference type="ChEBI" id="CHEBI:29985"/>
        <dbReference type="ChEBI" id="CHEBI:57766"/>
        <dbReference type="ChEBI" id="CHEBI:57980"/>
        <dbReference type="EC" id="2.6.1.9"/>
    </reaction>
</comment>
<dbReference type="UniPathway" id="UPA00031">
    <property type="reaction ID" value="UER00012"/>
</dbReference>
<dbReference type="CDD" id="cd00609">
    <property type="entry name" value="AAT_like"/>
    <property type="match status" value="1"/>
</dbReference>
<evidence type="ECO:0000256" key="5">
    <source>
        <dbReference type="ARBA" id="ARBA00022898"/>
    </source>
</evidence>
<dbReference type="SUPFAM" id="SSF53383">
    <property type="entry name" value="PLP-dependent transferases"/>
    <property type="match status" value="1"/>
</dbReference>
<dbReference type="GO" id="GO:0000105">
    <property type="term" value="P:L-histidine biosynthetic process"/>
    <property type="evidence" value="ECO:0007669"/>
    <property type="project" value="UniProtKB-UniRule"/>
</dbReference>
<evidence type="ECO:0000259" key="7">
    <source>
        <dbReference type="Pfam" id="PF00155"/>
    </source>
</evidence>
<name>A0A7Y0L8F4_9FIRM</name>
<keyword evidence="5 6" id="KW-0663">Pyridoxal phosphate</keyword>
<proteinExistence type="inferred from homology"/>
<dbReference type="InterPro" id="IPR005861">
    <property type="entry name" value="HisP_aminotrans"/>
</dbReference>
<dbReference type="InterPro" id="IPR050106">
    <property type="entry name" value="HistidinolP_aminotransfase"/>
</dbReference>
<dbReference type="AlphaFoldDB" id="A0A7Y0L8F4"/>
<keyword evidence="3 6" id="KW-0032">Aminotransferase</keyword>
<comment type="cofactor">
    <cofactor evidence="1 6">
        <name>pyridoxal 5'-phosphate</name>
        <dbReference type="ChEBI" id="CHEBI:597326"/>
    </cofactor>
</comment>
<dbReference type="HAMAP" id="MF_01023">
    <property type="entry name" value="HisC_aminotrans_2"/>
    <property type="match status" value="1"/>
</dbReference>
<organism evidence="8 9">
    <name type="scientific">Sulfobacillus harzensis</name>
    <dbReference type="NCBI Taxonomy" id="2729629"/>
    <lineage>
        <taxon>Bacteria</taxon>
        <taxon>Bacillati</taxon>
        <taxon>Bacillota</taxon>
        <taxon>Clostridia</taxon>
        <taxon>Eubacteriales</taxon>
        <taxon>Clostridiales Family XVII. Incertae Sedis</taxon>
        <taxon>Sulfobacillus</taxon>
    </lineage>
</organism>
<gene>
    <name evidence="6 8" type="primary">hisC</name>
    <name evidence="8" type="ORF">HIJ39_21535</name>
</gene>
<dbReference type="InterPro" id="IPR004839">
    <property type="entry name" value="Aminotransferase_I/II_large"/>
</dbReference>
<comment type="subunit">
    <text evidence="2 6">Homodimer.</text>
</comment>
<dbReference type="EMBL" id="JABBVZ010000170">
    <property type="protein sequence ID" value="NMP24892.1"/>
    <property type="molecule type" value="Genomic_DNA"/>
</dbReference>
<protein>
    <recommendedName>
        <fullName evidence="6">Histidinol-phosphate aminotransferase</fullName>
        <ecNumber evidence="6">2.6.1.9</ecNumber>
    </recommendedName>
    <alternativeName>
        <fullName evidence="6">Imidazole acetol-phosphate transaminase</fullName>
    </alternativeName>
</protein>
<dbReference type="GO" id="GO:0030170">
    <property type="term" value="F:pyridoxal phosphate binding"/>
    <property type="evidence" value="ECO:0007669"/>
    <property type="project" value="InterPro"/>
</dbReference>
<comment type="pathway">
    <text evidence="6">Amino-acid biosynthesis; L-histidine biosynthesis; L-histidine from 5-phospho-alpha-D-ribose 1-diphosphate: step 7/9.</text>
</comment>
<keyword evidence="6" id="KW-0028">Amino-acid biosynthesis</keyword>
<feature type="domain" description="Aminotransferase class I/classII large" evidence="7">
    <location>
        <begin position="21"/>
        <end position="334"/>
    </location>
</feature>
<dbReference type="InterPro" id="IPR015424">
    <property type="entry name" value="PyrdxlP-dep_Trfase"/>
</dbReference>
<dbReference type="PANTHER" id="PTHR43643">
    <property type="entry name" value="HISTIDINOL-PHOSPHATE AMINOTRANSFERASE 2"/>
    <property type="match status" value="1"/>
</dbReference>
<dbReference type="NCBIfam" id="TIGR01141">
    <property type="entry name" value="hisC"/>
    <property type="match status" value="1"/>
</dbReference>